<comment type="caution">
    <text evidence="2">The sequence shown here is derived from an EMBL/GenBank/DDBJ whole genome shotgun (WGS) entry which is preliminary data.</text>
</comment>
<organism evidence="2 3">
    <name type="scientific">Psychromarinibacter sediminicola</name>
    <dbReference type="NCBI Taxonomy" id="3033385"/>
    <lineage>
        <taxon>Bacteria</taxon>
        <taxon>Pseudomonadati</taxon>
        <taxon>Pseudomonadota</taxon>
        <taxon>Alphaproteobacteria</taxon>
        <taxon>Rhodobacterales</taxon>
        <taxon>Paracoccaceae</taxon>
        <taxon>Psychromarinibacter</taxon>
    </lineage>
</organism>
<feature type="domain" description="Tyrosine specific protein phosphatases" evidence="1">
    <location>
        <begin position="121"/>
        <end position="188"/>
    </location>
</feature>
<sequence length="235" mass="27069">MLRQLFRRIHEIERRLSKSFGTDIDTPAGRRAAWWHFHLTDHGILRGLWTNSEEIAPGVWRSNQPSPARLRRVRRRGIATILNLRGRDKFSFYLFEKEACDKLGIELIDHKIYARRLVPAERFLELFEIFDQLEAQKPFLMHCKSGADRAGLAAALWLMDKEGASLAAARRMLSLRYVHLSSTQTGILDHLLDVYAADCAEHPIPIREWFATRYDPAAITASFHAKKGWPPPETA</sequence>
<name>A0AAE3T7P5_9RHOB</name>
<dbReference type="SUPFAM" id="SSF52799">
    <property type="entry name" value="(Phosphotyrosine protein) phosphatases II"/>
    <property type="match status" value="1"/>
</dbReference>
<dbReference type="Gene3D" id="3.90.190.10">
    <property type="entry name" value="Protein tyrosine phosphatase superfamily"/>
    <property type="match status" value="1"/>
</dbReference>
<dbReference type="RefSeq" id="WP_275566078.1">
    <property type="nucleotide sequence ID" value="NZ_JARGYC010000007.1"/>
</dbReference>
<evidence type="ECO:0000313" key="2">
    <source>
        <dbReference type="EMBL" id="MDF0599933.1"/>
    </source>
</evidence>
<protein>
    <submittedName>
        <fullName evidence="2">Tyrosine-protein phosphatase</fullName>
    </submittedName>
</protein>
<dbReference type="EMBL" id="JARGYC010000007">
    <property type="protein sequence ID" value="MDF0599933.1"/>
    <property type="molecule type" value="Genomic_DNA"/>
</dbReference>
<gene>
    <name evidence="2" type="ORF">P1J78_04240</name>
</gene>
<dbReference type="PROSITE" id="PS50056">
    <property type="entry name" value="TYR_PHOSPHATASE_2"/>
    <property type="match status" value="1"/>
</dbReference>
<dbReference type="Proteomes" id="UP001220964">
    <property type="component" value="Unassembled WGS sequence"/>
</dbReference>
<dbReference type="Pfam" id="PF22741">
    <property type="entry name" value="PTP-NADK"/>
    <property type="match status" value="1"/>
</dbReference>
<keyword evidence="3" id="KW-1185">Reference proteome</keyword>
<reference evidence="2" key="1">
    <citation type="submission" date="2023-03" db="EMBL/GenBank/DDBJ databases">
        <title>Multiphase analysis and comparison of six strains from genera Psychromarinibacter, Lutimaribacter, and Maritimibacter, including a novel species: Psychromarinibacter sediminicola sp. nov.</title>
        <authorList>
            <person name="Wang Y.-H."/>
            <person name="Ye M.-Q."/>
            <person name="Du Z.-J."/>
        </authorList>
    </citation>
    <scope>NUCLEOTIDE SEQUENCE</scope>
    <source>
        <strain evidence="2">C21-152</strain>
    </source>
</reference>
<proteinExistence type="predicted"/>
<dbReference type="InterPro" id="IPR000387">
    <property type="entry name" value="Tyr_Pase_dom"/>
</dbReference>
<dbReference type="AlphaFoldDB" id="A0AAE3T7P5"/>
<evidence type="ECO:0000259" key="1">
    <source>
        <dbReference type="PROSITE" id="PS50056"/>
    </source>
</evidence>
<dbReference type="InterPro" id="IPR055214">
    <property type="entry name" value="PTP-NADK"/>
</dbReference>
<dbReference type="InterPro" id="IPR029021">
    <property type="entry name" value="Prot-tyrosine_phosphatase-like"/>
</dbReference>
<evidence type="ECO:0000313" key="3">
    <source>
        <dbReference type="Proteomes" id="UP001220964"/>
    </source>
</evidence>
<accession>A0AAE3T7P5</accession>